<name>A0A1V2K185_PSECE</name>
<evidence type="ECO:0000313" key="1">
    <source>
        <dbReference type="EMBL" id="ONH51194.1"/>
    </source>
</evidence>
<sequence length="83" mass="9078">MVDFKKQLPVSISRQADKIMAEIQKSGSMIMAVKAGARANGFVLGLQCSASITDDAAQLLQTEFDISTEIKLKELSVWSVPQY</sequence>
<comment type="caution">
    <text evidence="1">The sequence shown here is derived from an EMBL/GenBank/DDBJ whole genome shotgun (WGS) entry which is preliminary data.</text>
</comment>
<dbReference type="RefSeq" id="WP_076953946.1">
    <property type="nucleotide sequence ID" value="NZ_MNPW01000012.1"/>
</dbReference>
<protein>
    <submittedName>
        <fullName evidence="1">Uncharacterized protein</fullName>
    </submittedName>
</protein>
<dbReference type="EMBL" id="MNPW01000012">
    <property type="protein sequence ID" value="ONH51194.1"/>
    <property type="molecule type" value="Genomic_DNA"/>
</dbReference>
<accession>A0A1V2K185</accession>
<dbReference type="Proteomes" id="UP000189295">
    <property type="component" value="Unassembled WGS sequence"/>
</dbReference>
<dbReference type="AlphaFoldDB" id="A0A1V2K185"/>
<proteinExistence type="predicted"/>
<reference evidence="1 2" key="1">
    <citation type="submission" date="2016-10" db="EMBL/GenBank/DDBJ databases">
        <title>Pseudomonas lactis sp. nov. and Pseudomonas paralactis sp. nov., isolated from bovine raw milk.</title>
        <authorList>
            <person name="Von Neubeck M."/>
            <person name="Huptas C."/>
            <person name="Glueck C."/>
            <person name="Krewinkel M."/>
            <person name="Stoeckel M."/>
            <person name="Stressler T."/>
            <person name="Fischer L."/>
            <person name="Hinrichs J."/>
            <person name="Scherer S."/>
            <person name="Wenning M."/>
        </authorList>
    </citation>
    <scope>NUCLEOTIDE SEQUENCE [LARGE SCALE GENOMIC DNA]</scope>
    <source>
        <strain evidence="1 2">DSM 17516</strain>
    </source>
</reference>
<dbReference type="OrthoDB" id="7018900at2"/>
<evidence type="ECO:0000313" key="2">
    <source>
        <dbReference type="Proteomes" id="UP000189295"/>
    </source>
</evidence>
<gene>
    <name evidence="1" type="ORF">BLL36_22760</name>
</gene>
<organism evidence="1 2">
    <name type="scientific">Pseudomonas cedrina subsp. cedrina</name>
    <dbReference type="NCBI Taxonomy" id="76762"/>
    <lineage>
        <taxon>Bacteria</taxon>
        <taxon>Pseudomonadati</taxon>
        <taxon>Pseudomonadota</taxon>
        <taxon>Gammaproteobacteria</taxon>
        <taxon>Pseudomonadales</taxon>
        <taxon>Pseudomonadaceae</taxon>
        <taxon>Pseudomonas</taxon>
    </lineage>
</organism>